<dbReference type="InterPro" id="IPR043970">
    <property type="entry name" value="FUZ/MON1/HPS1_longin_3"/>
</dbReference>
<keyword evidence="9" id="KW-1185">Reference proteome</keyword>
<organism evidence="8 9">
    <name type="scientific">Rhodotorula paludigena</name>
    <dbReference type="NCBI Taxonomy" id="86838"/>
    <lineage>
        <taxon>Eukaryota</taxon>
        <taxon>Fungi</taxon>
        <taxon>Dikarya</taxon>
        <taxon>Basidiomycota</taxon>
        <taxon>Pucciniomycotina</taxon>
        <taxon>Microbotryomycetes</taxon>
        <taxon>Sporidiobolales</taxon>
        <taxon>Sporidiobolaceae</taxon>
        <taxon>Rhodotorula</taxon>
    </lineage>
</organism>
<reference evidence="8 9" key="1">
    <citation type="submission" date="2021-12" db="EMBL/GenBank/DDBJ databases">
        <title>High titer production of polyol ester of fatty acids by Rhodotorula paludigena BS15 towards product separation-free biomass refinery.</title>
        <authorList>
            <person name="Mano J."/>
            <person name="Ono H."/>
            <person name="Tanaka T."/>
            <person name="Naito K."/>
            <person name="Sushida H."/>
            <person name="Ike M."/>
            <person name="Tokuyasu K."/>
            <person name="Kitaoka M."/>
        </authorList>
    </citation>
    <scope>NUCLEOTIDE SEQUENCE [LARGE SCALE GENOMIC DNA]</scope>
    <source>
        <strain evidence="8 9">BS15</strain>
    </source>
</reference>
<gene>
    <name evidence="8" type="ORF">Rhopal_007065-T1</name>
</gene>
<dbReference type="AlphaFoldDB" id="A0AAV5GXD6"/>
<dbReference type="EMBL" id="BQKY01000015">
    <property type="protein sequence ID" value="GJN94002.1"/>
    <property type="molecule type" value="Genomic_DNA"/>
</dbReference>
<proteinExistence type="inferred from homology"/>
<dbReference type="Pfam" id="PF19038">
    <property type="entry name" value="Fuz_longin_3"/>
    <property type="match status" value="1"/>
</dbReference>
<dbReference type="GO" id="GO:0000329">
    <property type="term" value="C:fungal-type vacuole membrane"/>
    <property type="evidence" value="ECO:0007669"/>
    <property type="project" value="TreeGrafter"/>
</dbReference>
<evidence type="ECO:0000256" key="3">
    <source>
        <dbReference type="RuleBase" id="RU367048"/>
    </source>
</evidence>
<name>A0AAV5GXD6_9BASI</name>
<feature type="domain" description="FUZ/MON1/HPS1 third Longin" evidence="7">
    <location>
        <begin position="381"/>
        <end position="495"/>
    </location>
</feature>
<protein>
    <recommendedName>
        <fullName evidence="2 3">Vacuolar fusion protein MON1</fullName>
    </recommendedName>
</protein>
<evidence type="ECO:0000313" key="9">
    <source>
        <dbReference type="Proteomes" id="UP001342314"/>
    </source>
</evidence>
<dbReference type="PRINTS" id="PR01546">
    <property type="entry name" value="YEAST73DUF"/>
</dbReference>
<dbReference type="InterPro" id="IPR043971">
    <property type="entry name" value="FUZ/MON1/HPS1_longin_2"/>
</dbReference>
<evidence type="ECO:0000259" key="6">
    <source>
        <dbReference type="Pfam" id="PF19037"/>
    </source>
</evidence>
<keyword evidence="3" id="KW-0072">Autophagy</keyword>
<evidence type="ECO:0000256" key="4">
    <source>
        <dbReference type="SAM" id="MobiDB-lite"/>
    </source>
</evidence>
<evidence type="ECO:0000256" key="2">
    <source>
        <dbReference type="ARBA" id="ARBA00018132"/>
    </source>
</evidence>
<comment type="caution">
    <text evidence="8">The sequence shown here is derived from an EMBL/GenBank/DDBJ whole genome shotgun (WGS) entry which is preliminary data.</text>
</comment>
<feature type="domain" description="FUZ/MON1/HPS1 first Longin" evidence="5">
    <location>
        <begin position="28"/>
        <end position="152"/>
    </location>
</feature>
<dbReference type="PANTHER" id="PTHR13027">
    <property type="entry name" value="SAND PROTEIN-RELATED"/>
    <property type="match status" value="1"/>
</dbReference>
<evidence type="ECO:0000259" key="7">
    <source>
        <dbReference type="Pfam" id="PF19038"/>
    </source>
</evidence>
<dbReference type="GO" id="GO:0035658">
    <property type="term" value="C:Mon1-Ccz1 complex"/>
    <property type="evidence" value="ECO:0007669"/>
    <property type="project" value="TreeGrafter"/>
</dbReference>
<accession>A0AAV5GXD6</accession>
<feature type="region of interest" description="Disordered" evidence="4">
    <location>
        <begin position="236"/>
        <end position="267"/>
    </location>
</feature>
<evidence type="ECO:0000313" key="8">
    <source>
        <dbReference type="EMBL" id="GJN94002.1"/>
    </source>
</evidence>
<evidence type="ECO:0000259" key="5">
    <source>
        <dbReference type="Pfam" id="PF19036"/>
    </source>
</evidence>
<evidence type="ECO:0000256" key="1">
    <source>
        <dbReference type="ARBA" id="ARBA00004380"/>
    </source>
</evidence>
<sequence length="506" mass="55549">MTMPLRSSPSRAPKRKDPIRGLFCAIRYFVLSTAGKLVYTSDVDEESATGLVGVMQAIVSIFADEGDKIRFVQSYIDAGSTRISFLLKPPLYLVVVSSRGEPESVLRQRLDYLYQQVLSVVTLAQLQAIFKKHSNFDLRRLMEGTEPFFDSLTASLQTSLPILLSSIEVYRLAPAIRDDLSRALNPGKEVVRELDLLYVLLLAKGRLVTLLRPKKHSIHPTDLHILLSTIYAPRTKPLPPSPSATPSPDSPPSAPAEPRKSRPSPLLEPDAESWLPICLPRFNARGFLHAYVSFFDSPSSAFSRTRSNGSDPDIAAPAPEDGIGLVLLSSQREAFEGVAGAARSIRSRLLGSSSADGGLVHHVQMGAAAQAPSLGELGVPGVRHFVYKERGLVQIVEARWEGEYAFEAGEEGERARLRLITLYQHLHDVLHPRSAAAGTAYRPPAQVQYLRTEHEAVLGWVTPQFELYLATSPLLPHSAVVSAARAVSRWVKKEEKALFLHGAGTF</sequence>
<dbReference type="Proteomes" id="UP001342314">
    <property type="component" value="Unassembled WGS sequence"/>
</dbReference>
<feature type="compositionally biased region" description="Pro residues" evidence="4">
    <location>
        <begin position="236"/>
        <end position="255"/>
    </location>
</feature>
<comment type="similarity">
    <text evidence="3">Belongs to the MON1/SAND family.</text>
</comment>
<keyword evidence="3" id="KW-0653">Protein transport</keyword>
<keyword evidence="3" id="KW-0472">Membrane</keyword>
<dbReference type="InterPro" id="IPR004353">
    <property type="entry name" value="Mon1"/>
</dbReference>
<feature type="domain" description="FUZ/MON1/HPS1 second Longin" evidence="6">
    <location>
        <begin position="195"/>
        <end position="335"/>
    </location>
</feature>
<dbReference type="Pfam" id="PF19036">
    <property type="entry name" value="Fuz_longin_1"/>
    <property type="match status" value="1"/>
</dbReference>
<dbReference type="GO" id="GO:0032585">
    <property type="term" value="C:multivesicular body membrane"/>
    <property type="evidence" value="ECO:0007669"/>
    <property type="project" value="UniProtKB-SubCell"/>
</dbReference>
<comment type="subcellular location">
    <subcellularLocation>
        <location evidence="3">Endosome</location>
        <location evidence="3">Multivesicular body membrane</location>
        <topology evidence="3">Peripheral membrane protein</topology>
    </subcellularLocation>
    <subcellularLocation>
        <location evidence="1 3">Prevacuolar compartment membrane</location>
        <topology evidence="1 3">Peripheral membrane protein</topology>
    </subcellularLocation>
    <subcellularLocation>
        <location evidence="3">Vacuole membrane</location>
        <topology evidence="3">Peripheral membrane protein</topology>
    </subcellularLocation>
</comment>
<dbReference type="GO" id="GO:0006914">
    <property type="term" value="P:autophagy"/>
    <property type="evidence" value="ECO:0007669"/>
    <property type="project" value="UniProtKB-UniRule"/>
</dbReference>
<dbReference type="InterPro" id="IPR043972">
    <property type="entry name" value="FUZ/MON1/HPS1_longin_1"/>
</dbReference>
<dbReference type="PANTHER" id="PTHR13027:SF7">
    <property type="entry name" value="VACUOLAR FUSION PROTEIN MON1 HOMOLOG"/>
    <property type="match status" value="1"/>
</dbReference>
<comment type="function">
    <text evidence="3">Required for multiple vacuole delivery pathways including the cytoplasm to vacuole transport (Cvt), autophagy, pexophagy and endocytosis.</text>
</comment>
<dbReference type="GO" id="GO:0006623">
    <property type="term" value="P:protein targeting to vacuole"/>
    <property type="evidence" value="ECO:0007669"/>
    <property type="project" value="UniProtKB-UniRule"/>
</dbReference>
<keyword evidence="3" id="KW-0967">Endosome</keyword>
<dbReference type="Pfam" id="PF19037">
    <property type="entry name" value="Fuz_longin_2"/>
    <property type="match status" value="1"/>
</dbReference>
<keyword evidence="3" id="KW-0926">Vacuole</keyword>
<keyword evidence="3" id="KW-0813">Transport</keyword>
<dbReference type="GO" id="GO:0016192">
    <property type="term" value="P:vesicle-mediated transport"/>
    <property type="evidence" value="ECO:0007669"/>
    <property type="project" value="InterPro"/>
</dbReference>